<keyword evidence="1" id="KW-1133">Transmembrane helix</keyword>
<dbReference type="Proteomes" id="UP000503640">
    <property type="component" value="Unassembled WGS sequence"/>
</dbReference>
<feature type="transmembrane region" description="Helical" evidence="1">
    <location>
        <begin position="140"/>
        <end position="160"/>
    </location>
</feature>
<evidence type="ECO:0000313" key="2">
    <source>
        <dbReference type="EMBL" id="GEJ58860.1"/>
    </source>
</evidence>
<organism evidence="2 3">
    <name type="scientific">Anaeromyxobacter diazotrophicus</name>
    <dbReference type="NCBI Taxonomy" id="2590199"/>
    <lineage>
        <taxon>Bacteria</taxon>
        <taxon>Pseudomonadati</taxon>
        <taxon>Myxococcota</taxon>
        <taxon>Myxococcia</taxon>
        <taxon>Myxococcales</taxon>
        <taxon>Cystobacterineae</taxon>
        <taxon>Anaeromyxobacteraceae</taxon>
        <taxon>Anaeromyxobacter</taxon>
    </lineage>
</organism>
<keyword evidence="3" id="KW-1185">Reference proteome</keyword>
<protein>
    <submittedName>
        <fullName evidence="2">Uncharacterized protein</fullName>
    </submittedName>
</protein>
<sequence>MNPAACPHCDAPRVDGPECPRCGVIYARAHRRAPASGTPAGVDLRTADAPSTAALASTPGTQVVWGGAADDARTELTLRAIGPPVALLVSWLLVSSPTGHMLVRTFLSMWVHELGHAAAAWLCGHLAFPGPWRTPISDSRHALVVLVVAASFAYVAWRGWAARSPSLIVTGAAGLVAQLVCVLLPARPARAFITFAGDGGALVLGTLLMSTIYVPPESRIRQGALRWGFLAIGAASFVDAFRTWLGARSDPDAAPLGEIEGVGLSDPSALMQVHGWSLHRITGAYVGLGTACAAAFLALYVYGLLRARRR</sequence>
<comment type="caution">
    <text evidence="2">The sequence shown here is derived from an EMBL/GenBank/DDBJ whole genome shotgun (WGS) entry which is preliminary data.</text>
</comment>
<evidence type="ECO:0000256" key="1">
    <source>
        <dbReference type="SAM" id="Phobius"/>
    </source>
</evidence>
<accession>A0A7I9VRZ0</accession>
<keyword evidence="1" id="KW-0812">Transmembrane</keyword>
<proteinExistence type="predicted"/>
<feature type="transmembrane region" description="Helical" evidence="1">
    <location>
        <begin position="284"/>
        <end position="305"/>
    </location>
</feature>
<evidence type="ECO:0000313" key="3">
    <source>
        <dbReference type="Proteomes" id="UP000503640"/>
    </source>
</evidence>
<dbReference type="RefSeq" id="WP_176067798.1">
    <property type="nucleotide sequence ID" value="NZ_BJTG01000009.1"/>
</dbReference>
<feature type="transmembrane region" description="Helical" evidence="1">
    <location>
        <begin position="192"/>
        <end position="215"/>
    </location>
</feature>
<keyword evidence="1" id="KW-0472">Membrane</keyword>
<name>A0A7I9VRZ0_9BACT</name>
<dbReference type="AlphaFoldDB" id="A0A7I9VRZ0"/>
<feature type="transmembrane region" description="Helical" evidence="1">
    <location>
        <begin position="167"/>
        <end position="186"/>
    </location>
</feature>
<gene>
    <name evidence="2" type="ORF">AMYX_36010</name>
</gene>
<reference evidence="3" key="1">
    <citation type="journal article" date="2020" name="Appl. Environ. Microbiol.">
        <title>Diazotrophic Anaeromyxobacter Isolates from Soils.</title>
        <authorList>
            <person name="Masuda Y."/>
            <person name="Yamanaka H."/>
            <person name="Xu Z.X."/>
            <person name="Shiratori Y."/>
            <person name="Aono T."/>
            <person name="Amachi S."/>
            <person name="Senoo K."/>
            <person name="Itoh H."/>
        </authorList>
    </citation>
    <scope>NUCLEOTIDE SEQUENCE [LARGE SCALE GENOMIC DNA]</scope>
    <source>
        <strain evidence="3">R267</strain>
    </source>
</reference>
<dbReference type="EMBL" id="BJTG01000009">
    <property type="protein sequence ID" value="GEJ58860.1"/>
    <property type="molecule type" value="Genomic_DNA"/>
</dbReference>